<organism evidence="1 2">
    <name type="scientific">Porphyromonas macacae</name>
    <dbReference type="NCBI Taxonomy" id="28115"/>
    <lineage>
        <taxon>Bacteria</taxon>
        <taxon>Pseudomonadati</taxon>
        <taxon>Bacteroidota</taxon>
        <taxon>Bacteroidia</taxon>
        <taxon>Bacteroidales</taxon>
        <taxon>Porphyromonadaceae</taxon>
        <taxon>Porphyromonas</taxon>
    </lineage>
</organism>
<evidence type="ECO:0000313" key="2">
    <source>
        <dbReference type="Proteomes" id="UP000254263"/>
    </source>
</evidence>
<evidence type="ECO:0000313" key="1">
    <source>
        <dbReference type="EMBL" id="SUB77182.1"/>
    </source>
</evidence>
<accession>A0A379DGB4</accession>
<reference evidence="1 2" key="1">
    <citation type="submission" date="2018-06" db="EMBL/GenBank/DDBJ databases">
        <authorList>
            <consortium name="Pathogen Informatics"/>
            <person name="Doyle S."/>
        </authorList>
    </citation>
    <scope>NUCLEOTIDE SEQUENCE [LARGE SCALE GENOMIC DNA]</scope>
    <source>
        <strain evidence="1 2">NCTC13100</strain>
    </source>
</reference>
<protein>
    <submittedName>
        <fullName evidence="1">Uncharacterized protein</fullName>
    </submittedName>
</protein>
<dbReference type="EMBL" id="UGTI01000001">
    <property type="protein sequence ID" value="SUB77182.1"/>
    <property type="molecule type" value="Genomic_DNA"/>
</dbReference>
<sequence length="41" mass="4724">MVQNTVENCYPMVFNGLWGAVFSFSKKLMSLNKLKRAEEIV</sequence>
<name>A0A379DGB4_9PORP</name>
<dbReference type="Proteomes" id="UP000254263">
    <property type="component" value="Unassembled WGS sequence"/>
</dbReference>
<gene>
    <name evidence="1" type="ORF">NCTC13100_00297</name>
</gene>
<dbReference type="RefSeq" id="WP_256592959.1">
    <property type="nucleotide sequence ID" value="NZ_UGTI01000001.1"/>
</dbReference>
<proteinExistence type="predicted"/>
<dbReference type="AlphaFoldDB" id="A0A379DGB4"/>